<keyword evidence="2" id="KW-1185">Reference proteome</keyword>
<dbReference type="Proteomes" id="UP000031668">
    <property type="component" value="Unassembled WGS sequence"/>
</dbReference>
<gene>
    <name evidence="1" type="ORF">RF11_09865</name>
</gene>
<dbReference type="EMBL" id="JWZT01002623">
    <property type="protein sequence ID" value="KII69051.1"/>
    <property type="molecule type" value="Genomic_DNA"/>
</dbReference>
<sequence>MTTLKVIAAGCDDGNLTEAILGQILNFCQPGIVSQGRDSPIYMTSLETIIPNSFQAFTSASRGVDNVKLSRHLKTITQNSAVLKYSNGYRTPIRLRCDFLKAMFDAVDLIKLTNLFTSDIQRFVKISLVFLYTINRFAKCKTKLYLFCQNYPLFEYHDDNIGQLTCTKNMNIDIFSNGQKI</sequence>
<evidence type="ECO:0000313" key="2">
    <source>
        <dbReference type="Proteomes" id="UP000031668"/>
    </source>
</evidence>
<proteinExistence type="predicted"/>
<reference evidence="1 2" key="1">
    <citation type="journal article" date="2014" name="Genome Biol. Evol.">
        <title>The genome of the myxosporean Thelohanellus kitauei shows adaptations to nutrient acquisition within its fish host.</title>
        <authorList>
            <person name="Yang Y."/>
            <person name="Xiong J."/>
            <person name="Zhou Z."/>
            <person name="Huo F."/>
            <person name="Miao W."/>
            <person name="Ran C."/>
            <person name="Liu Y."/>
            <person name="Zhang J."/>
            <person name="Feng J."/>
            <person name="Wang M."/>
            <person name="Wang M."/>
            <person name="Wang L."/>
            <person name="Yao B."/>
        </authorList>
    </citation>
    <scope>NUCLEOTIDE SEQUENCE [LARGE SCALE GENOMIC DNA]</scope>
    <source>
        <strain evidence="1">Wuqing</strain>
    </source>
</reference>
<comment type="caution">
    <text evidence="1">The sequence shown here is derived from an EMBL/GenBank/DDBJ whole genome shotgun (WGS) entry which is preliminary data.</text>
</comment>
<protein>
    <submittedName>
        <fullName evidence="1">Uncharacterized protein</fullName>
    </submittedName>
</protein>
<evidence type="ECO:0000313" key="1">
    <source>
        <dbReference type="EMBL" id="KII69051.1"/>
    </source>
</evidence>
<name>A0A0C2MPA4_THEKT</name>
<organism evidence="1 2">
    <name type="scientific">Thelohanellus kitauei</name>
    <name type="common">Myxosporean</name>
    <dbReference type="NCBI Taxonomy" id="669202"/>
    <lineage>
        <taxon>Eukaryota</taxon>
        <taxon>Metazoa</taxon>
        <taxon>Cnidaria</taxon>
        <taxon>Myxozoa</taxon>
        <taxon>Myxosporea</taxon>
        <taxon>Bivalvulida</taxon>
        <taxon>Platysporina</taxon>
        <taxon>Myxobolidae</taxon>
        <taxon>Thelohanellus</taxon>
    </lineage>
</organism>
<accession>A0A0C2MPA4</accession>
<dbReference type="AlphaFoldDB" id="A0A0C2MPA4"/>